<dbReference type="GO" id="GO:0005634">
    <property type="term" value="C:nucleus"/>
    <property type="evidence" value="ECO:0007669"/>
    <property type="project" value="UniProtKB-SubCell"/>
</dbReference>
<dbReference type="Ensembl" id="ENSOTST00005033281.2">
    <property type="protein sequence ID" value="ENSOTSP00005030733.2"/>
    <property type="gene ID" value="ENSOTSG00005014447.2"/>
</dbReference>
<dbReference type="FunFam" id="1.10.10.60:FF:000649">
    <property type="entry name" value="C. Elegans Homeobox"/>
    <property type="match status" value="1"/>
</dbReference>
<dbReference type="PANTHER" id="PTHR24329:SF543">
    <property type="entry name" value="FI01017P-RELATED"/>
    <property type="match status" value="1"/>
</dbReference>
<feature type="domain" description="Homeobox" evidence="5">
    <location>
        <begin position="96"/>
        <end position="156"/>
    </location>
</feature>
<feature type="region of interest" description="Disordered" evidence="4">
    <location>
        <begin position="1"/>
        <end position="30"/>
    </location>
</feature>
<keyword evidence="2 3" id="KW-0238">DNA-binding</keyword>
<dbReference type="InterPro" id="IPR017970">
    <property type="entry name" value="Homeobox_CS"/>
</dbReference>
<feature type="compositionally biased region" description="Basic and acidic residues" evidence="4">
    <location>
        <begin position="54"/>
        <end position="66"/>
    </location>
</feature>
<dbReference type="Proteomes" id="UP000694402">
    <property type="component" value="Unassembled WGS sequence"/>
</dbReference>
<dbReference type="PROSITE" id="PS50071">
    <property type="entry name" value="HOMEOBOX_2"/>
    <property type="match status" value="1"/>
</dbReference>
<evidence type="ECO:0000256" key="1">
    <source>
        <dbReference type="ARBA" id="ARBA00004123"/>
    </source>
</evidence>
<reference evidence="6" key="2">
    <citation type="submission" date="2025-09" db="UniProtKB">
        <authorList>
            <consortium name="Ensembl"/>
        </authorList>
    </citation>
    <scope>IDENTIFICATION</scope>
</reference>
<dbReference type="AlphaFoldDB" id="A0A8C8F9D2"/>
<proteinExistence type="predicted"/>
<dbReference type="Pfam" id="PF00046">
    <property type="entry name" value="Homeodomain"/>
    <property type="match status" value="1"/>
</dbReference>
<evidence type="ECO:0000256" key="4">
    <source>
        <dbReference type="SAM" id="MobiDB-lite"/>
    </source>
</evidence>
<evidence type="ECO:0000259" key="5">
    <source>
        <dbReference type="PROSITE" id="PS50071"/>
    </source>
</evidence>
<comment type="subcellular location">
    <subcellularLocation>
        <location evidence="1 2 3">Nucleus</location>
    </subcellularLocation>
</comment>
<dbReference type="RefSeq" id="XP_024229731.2">
    <property type="nucleotide sequence ID" value="XM_024373963.2"/>
</dbReference>
<dbReference type="KEGG" id="otw:112214930"/>
<evidence type="ECO:0000313" key="7">
    <source>
        <dbReference type="Proteomes" id="UP000694402"/>
    </source>
</evidence>
<evidence type="ECO:0000313" key="6">
    <source>
        <dbReference type="Ensembl" id="ENSOTSP00005030733.2"/>
    </source>
</evidence>
<reference evidence="6" key="1">
    <citation type="submission" date="2025-08" db="UniProtKB">
        <authorList>
            <consortium name="Ensembl"/>
        </authorList>
    </citation>
    <scope>IDENTIFICATION</scope>
</reference>
<keyword evidence="7" id="KW-1185">Reference proteome</keyword>
<dbReference type="InterPro" id="IPR001356">
    <property type="entry name" value="HD"/>
</dbReference>
<feature type="region of interest" description="Disordered" evidence="4">
    <location>
        <begin position="52"/>
        <end position="71"/>
    </location>
</feature>
<evidence type="ECO:0000256" key="3">
    <source>
        <dbReference type="RuleBase" id="RU000682"/>
    </source>
</evidence>
<evidence type="ECO:0000256" key="2">
    <source>
        <dbReference type="PROSITE-ProRule" id="PRU00108"/>
    </source>
</evidence>
<dbReference type="GO" id="GO:0000981">
    <property type="term" value="F:DNA-binding transcription factor activity, RNA polymerase II-specific"/>
    <property type="evidence" value="ECO:0007669"/>
    <property type="project" value="InterPro"/>
</dbReference>
<protein>
    <recommendedName>
        <fullName evidence="5">Homeobox domain-containing protein</fullName>
    </recommendedName>
</protein>
<dbReference type="SMART" id="SM00389">
    <property type="entry name" value="HOX"/>
    <property type="match status" value="1"/>
</dbReference>
<dbReference type="CDD" id="cd00086">
    <property type="entry name" value="homeodomain"/>
    <property type="match status" value="1"/>
</dbReference>
<gene>
    <name evidence="6" type="primary">LOC112214930</name>
</gene>
<keyword evidence="2 3" id="KW-0371">Homeobox</keyword>
<organism evidence="6 7">
    <name type="scientific">Oncorhynchus tshawytscha</name>
    <name type="common">Chinook salmon</name>
    <name type="synonym">Salmo tshawytscha</name>
    <dbReference type="NCBI Taxonomy" id="74940"/>
    <lineage>
        <taxon>Eukaryota</taxon>
        <taxon>Metazoa</taxon>
        <taxon>Chordata</taxon>
        <taxon>Craniata</taxon>
        <taxon>Vertebrata</taxon>
        <taxon>Euteleostomi</taxon>
        <taxon>Actinopterygii</taxon>
        <taxon>Neopterygii</taxon>
        <taxon>Teleostei</taxon>
        <taxon>Protacanthopterygii</taxon>
        <taxon>Salmoniformes</taxon>
        <taxon>Salmonidae</taxon>
        <taxon>Salmoninae</taxon>
        <taxon>Oncorhynchus</taxon>
    </lineage>
</organism>
<dbReference type="GeneTree" id="ENSGT00940000165209"/>
<dbReference type="PANTHER" id="PTHR24329">
    <property type="entry name" value="HOMEOBOX PROTEIN ARISTALESS"/>
    <property type="match status" value="1"/>
</dbReference>
<name>A0A8C8F9D2_ONCTS</name>
<accession>A0A8C8F9D2</accession>
<sequence>MSLEVSGEPDILHRRPMSVHNGGPQRQTPECVSLPKVLSHSIERILRRAPCLDGEERGGGGEEERGSMAGETGAVCVKTTAEQEPKVNRCPVESRSSSRRVRTTFTSAQLEVLERSFQESQYPDIYSRELLASQTHLSEARVQIWFQNRRAKWRKTGALGESRGLDKLLDINQQPERIVPLPPLIGSLQTRPHPLRHKIFISRPPYHPIGVYQNFLPKLHPALVPYSEPYLLPLPAQS</sequence>
<dbReference type="GO" id="GO:0000977">
    <property type="term" value="F:RNA polymerase II transcription regulatory region sequence-specific DNA binding"/>
    <property type="evidence" value="ECO:0007669"/>
    <property type="project" value="TreeGrafter"/>
</dbReference>
<feature type="DNA-binding region" description="Homeobox" evidence="2">
    <location>
        <begin position="98"/>
        <end position="157"/>
    </location>
</feature>
<dbReference type="PROSITE" id="PS00027">
    <property type="entry name" value="HOMEOBOX_1"/>
    <property type="match status" value="1"/>
</dbReference>
<dbReference type="GeneID" id="112214930"/>
<dbReference type="InterPro" id="IPR050649">
    <property type="entry name" value="Paired_Homeobox_TFs"/>
</dbReference>
<keyword evidence="2 3" id="KW-0539">Nucleus</keyword>